<dbReference type="InterPro" id="IPR041985">
    <property type="entry name" value="Ribosomal_eL14_KOW"/>
</dbReference>
<evidence type="ECO:0000256" key="2">
    <source>
        <dbReference type="ARBA" id="ARBA00023274"/>
    </source>
</evidence>
<proteinExistence type="predicted"/>
<evidence type="ECO:0000313" key="3">
    <source>
        <dbReference type="EMBL" id="NSJ85374.1"/>
    </source>
</evidence>
<reference evidence="3 4" key="1">
    <citation type="journal article" date="2020" name="Cell Host Microbe">
        <title>Functional and Genomic Variation between Human-Derived Isolates of Lachnospiraceae Reveals Inter- and Intra-Species Diversity.</title>
        <authorList>
            <person name="Sorbara M.T."/>
            <person name="Littmann E.R."/>
            <person name="Fontana E."/>
            <person name="Moody T.U."/>
            <person name="Kohout C.E."/>
            <person name="Gjonbalaj M."/>
            <person name="Eaton V."/>
            <person name="Seok R."/>
            <person name="Leiner I.M."/>
            <person name="Pamer E.G."/>
        </authorList>
    </citation>
    <scope>NUCLEOTIDE SEQUENCE [LARGE SCALE GENOMIC DNA]</scope>
    <source>
        <strain evidence="3 4">MSK.15.26</strain>
    </source>
</reference>
<evidence type="ECO:0000256" key="1">
    <source>
        <dbReference type="ARBA" id="ARBA00022980"/>
    </source>
</evidence>
<organism evidence="3 4">
    <name type="scientific">Blautia hansenii</name>
    <name type="common">Ruminococcus hansenii</name>
    <dbReference type="NCBI Taxonomy" id="1322"/>
    <lineage>
        <taxon>Bacteria</taxon>
        <taxon>Bacillati</taxon>
        <taxon>Bacillota</taxon>
        <taxon>Clostridia</taxon>
        <taxon>Lachnospirales</taxon>
        <taxon>Lachnospiraceae</taxon>
        <taxon>Blautia</taxon>
    </lineage>
</organism>
<sequence length="92" mass="10924">MRAFVKGMLARSKAGHDTGKLFVVMQAEEEFVYLADGRCRTLDKQKKKRRKHIQIIYRIPALLQEKMEKGEELRDEDIRKAIKDYEKNQQEV</sequence>
<dbReference type="InterPro" id="IPR008991">
    <property type="entry name" value="Translation_prot_SH3-like_sf"/>
</dbReference>
<dbReference type="CDD" id="cd06088">
    <property type="entry name" value="KOW_RPL14"/>
    <property type="match status" value="1"/>
</dbReference>
<name>A0ABX2I792_BLAHA</name>
<dbReference type="GO" id="GO:0005840">
    <property type="term" value="C:ribosome"/>
    <property type="evidence" value="ECO:0007669"/>
    <property type="project" value="UniProtKB-KW"/>
</dbReference>
<dbReference type="Proteomes" id="UP000822142">
    <property type="component" value="Unassembled WGS sequence"/>
</dbReference>
<dbReference type="SUPFAM" id="SSF50104">
    <property type="entry name" value="Translation proteins SH3-like domain"/>
    <property type="match status" value="1"/>
</dbReference>
<keyword evidence="1 3" id="KW-0689">Ribosomal protein</keyword>
<keyword evidence="4" id="KW-1185">Reference proteome</keyword>
<dbReference type="RefSeq" id="WP_173748301.1">
    <property type="nucleotide sequence ID" value="NZ_JAAITA010000003.1"/>
</dbReference>
<comment type="caution">
    <text evidence="3">The sequence shown here is derived from an EMBL/GenBank/DDBJ whole genome shotgun (WGS) entry which is preliminary data.</text>
</comment>
<protein>
    <submittedName>
        <fullName evidence="3">50S ribosomal protein L14</fullName>
    </submittedName>
</protein>
<keyword evidence="2" id="KW-0687">Ribonucleoprotein</keyword>
<dbReference type="EMBL" id="JAAITA010000003">
    <property type="protein sequence ID" value="NSJ85374.1"/>
    <property type="molecule type" value="Genomic_DNA"/>
</dbReference>
<accession>A0ABX2I792</accession>
<evidence type="ECO:0000313" key="4">
    <source>
        <dbReference type="Proteomes" id="UP000822142"/>
    </source>
</evidence>
<gene>
    <name evidence="3" type="ORF">G5A70_04085</name>
</gene>